<dbReference type="GO" id="GO:0005674">
    <property type="term" value="C:transcription factor TFIIF complex"/>
    <property type="evidence" value="ECO:0007669"/>
    <property type="project" value="TreeGrafter"/>
</dbReference>
<dbReference type="GO" id="GO:0032968">
    <property type="term" value="P:positive regulation of transcription elongation by RNA polymerase II"/>
    <property type="evidence" value="ECO:0007669"/>
    <property type="project" value="InterPro"/>
</dbReference>
<name>A0A5M9K6V5_MONFR</name>
<sequence>MNRLFTVKTESASFKGSSRNETRDIDELDFDADDLFQDDDELATVEPDRDEDAKDAQERIKQDQRSANLFGEADEENGRERFHQREQEEEAKRKLGKSVRKALTKREKNYIYDSDSSNPYAFFRCRSKNCNRISSKGNNTPSGRPKHTDPLKKSKSLKRPGSPNLSESSGNESSRKKHKKKHVGSSQPTGTSTPIPGQTQRKSSIVKMSVNPSELSRISSSPPNPQGHTSDGEATGGEMSDGAGGKKKKITLRIGGSPTTSRPGSPAPGKSVSRAGSPAQTAESATPSGSGAITPKEIIAALPSTGISIGQLLGHFRGRVGDAEGQTTKTEFMAMIKRNTKYGADKLLRPKI</sequence>
<feature type="compositionally biased region" description="Polar residues" evidence="1">
    <location>
        <begin position="210"/>
        <end position="229"/>
    </location>
</feature>
<dbReference type="GO" id="GO:0003677">
    <property type="term" value="F:DNA binding"/>
    <property type="evidence" value="ECO:0007669"/>
    <property type="project" value="InterPro"/>
</dbReference>
<feature type="compositionally biased region" description="Polar residues" evidence="1">
    <location>
        <begin position="8"/>
        <end position="17"/>
    </location>
</feature>
<feature type="region of interest" description="Disordered" evidence="1">
    <location>
        <begin position="1"/>
        <end position="293"/>
    </location>
</feature>
<gene>
    <name evidence="2" type="ORF">EYC84_006353</name>
</gene>
<dbReference type="InterPro" id="IPR008851">
    <property type="entry name" value="TFIIF-alpha"/>
</dbReference>
<dbReference type="GO" id="GO:0006367">
    <property type="term" value="P:transcription initiation at RNA polymerase II promoter"/>
    <property type="evidence" value="ECO:0007669"/>
    <property type="project" value="InterPro"/>
</dbReference>
<feature type="compositionally biased region" description="Basic and acidic residues" evidence="1">
    <location>
        <begin position="76"/>
        <end position="93"/>
    </location>
</feature>
<dbReference type="EMBL" id="VICG01000001">
    <property type="protein sequence ID" value="KAA8576199.1"/>
    <property type="molecule type" value="Genomic_DNA"/>
</dbReference>
<dbReference type="GO" id="GO:0016251">
    <property type="term" value="F:RNA polymerase II general transcription initiation factor activity"/>
    <property type="evidence" value="ECO:0007669"/>
    <property type="project" value="TreeGrafter"/>
</dbReference>
<protein>
    <recommendedName>
        <fullName evidence="4">Transcription initiation factor IIF subunit alpha</fullName>
    </recommendedName>
</protein>
<dbReference type="AlphaFoldDB" id="A0A5M9K6V5"/>
<feature type="compositionally biased region" description="Basic and acidic residues" evidence="1">
    <location>
        <begin position="51"/>
        <end position="64"/>
    </location>
</feature>
<proteinExistence type="predicted"/>
<feature type="compositionally biased region" description="Polar residues" evidence="1">
    <location>
        <begin position="163"/>
        <end position="172"/>
    </location>
</feature>
<evidence type="ECO:0008006" key="4">
    <source>
        <dbReference type="Google" id="ProtNLM"/>
    </source>
</evidence>
<dbReference type="GO" id="GO:0001096">
    <property type="term" value="F:TFIIF-class transcription factor complex binding"/>
    <property type="evidence" value="ECO:0007669"/>
    <property type="project" value="TreeGrafter"/>
</dbReference>
<feature type="compositionally biased region" description="Polar residues" evidence="1">
    <location>
        <begin position="128"/>
        <end position="142"/>
    </location>
</feature>
<organism evidence="2 3">
    <name type="scientific">Monilinia fructicola</name>
    <name type="common">Brown rot fungus</name>
    <name type="synonym">Ciboria fructicola</name>
    <dbReference type="NCBI Taxonomy" id="38448"/>
    <lineage>
        <taxon>Eukaryota</taxon>
        <taxon>Fungi</taxon>
        <taxon>Dikarya</taxon>
        <taxon>Ascomycota</taxon>
        <taxon>Pezizomycotina</taxon>
        <taxon>Leotiomycetes</taxon>
        <taxon>Helotiales</taxon>
        <taxon>Sclerotiniaceae</taxon>
        <taxon>Monilinia</taxon>
    </lineage>
</organism>
<dbReference type="PANTHER" id="PTHR13011">
    <property type="entry name" value="TFIIF-ALPHA"/>
    <property type="match status" value="1"/>
</dbReference>
<reference evidence="2 3" key="1">
    <citation type="submission" date="2019-06" db="EMBL/GenBank/DDBJ databases">
        <title>Genome Sequence of the Brown Rot Fungal Pathogen Monilinia fructicola.</title>
        <authorList>
            <person name="De Miccolis Angelini R.M."/>
            <person name="Landi L."/>
            <person name="Abate D."/>
            <person name="Pollastro S."/>
            <person name="Romanazzi G."/>
            <person name="Faretra F."/>
        </authorList>
    </citation>
    <scope>NUCLEOTIDE SEQUENCE [LARGE SCALE GENOMIC DNA]</scope>
    <source>
        <strain evidence="2 3">Mfrc123</strain>
    </source>
</reference>
<feature type="compositionally biased region" description="Polar residues" evidence="1">
    <location>
        <begin position="184"/>
        <end position="203"/>
    </location>
</feature>
<accession>A0A5M9K6V5</accession>
<dbReference type="VEuPathDB" id="FungiDB:MFRU_009g01300"/>
<evidence type="ECO:0000313" key="2">
    <source>
        <dbReference type="EMBL" id="KAA8576199.1"/>
    </source>
</evidence>
<evidence type="ECO:0000313" key="3">
    <source>
        <dbReference type="Proteomes" id="UP000322873"/>
    </source>
</evidence>
<feature type="compositionally biased region" description="Polar residues" evidence="1">
    <location>
        <begin position="278"/>
        <end position="291"/>
    </location>
</feature>
<comment type="caution">
    <text evidence="2">The sequence shown here is derived from an EMBL/GenBank/DDBJ whole genome shotgun (WGS) entry which is preliminary data.</text>
</comment>
<keyword evidence="3" id="KW-1185">Reference proteome</keyword>
<evidence type="ECO:0000256" key="1">
    <source>
        <dbReference type="SAM" id="MobiDB-lite"/>
    </source>
</evidence>
<feature type="compositionally biased region" description="Acidic residues" evidence="1">
    <location>
        <begin position="26"/>
        <end position="43"/>
    </location>
</feature>
<dbReference type="PANTHER" id="PTHR13011:SF0">
    <property type="entry name" value="GENERAL TRANSCRIPTION FACTOR IIF SUBUNIT 1"/>
    <property type="match status" value="1"/>
</dbReference>
<feature type="compositionally biased region" description="Basic residues" evidence="1">
    <location>
        <begin position="94"/>
        <end position="103"/>
    </location>
</feature>
<dbReference type="Proteomes" id="UP000322873">
    <property type="component" value="Unassembled WGS sequence"/>
</dbReference>